<feature type="signal peptide" evidence="5">
    <location>
        <begin position="1"/>
        <end position="25"/>
    </location>
</feature>
<keyword evidence="2" id="KW-0336">GPI-anchor</keyword>
<feature type="domain" description="X8" evidence="6">
    <location>
        <begin position="46"/>
        <end position="131"/>
    </location>
</feature>
<evidence type="ECO:0000256" key="1">
    <source>
        <dbReference type="ARBA" id="ARBA00004609"/>
    </source>
</evidence>
<dbReference type="SMART" id="SM00768">
    <property type="entry name" value="X8"/>
    <property type="match status" value="1"/>
</dbReference>
<evidence type="ECO:0000313" key="10">
    <source>
        <dbReference type="Proteomes" id="UP000507245"/>
    </source>
</evidence>
<proteinExistence type="predicted"/>
<organism evidence="7 9">
    <name type="scientific">Prunus armeniaca</name>
    <name type="common">Apricot</name>
    <name type="synonym">Armeniaca vulgaris</name>
    <dbReference type="NCBI Taxonomy" id="36596"/>
    <lineage>
        <taxon>Eukaryota</taxon>
        <taxon>Viridiplantae</taxon>
        <taxon>Streptophyta</taxon>
        <taxon>Embryophyta</taxon>
        <taxon>Tracheophyta</taxon>
        <taxon>Spermatophyta</taxon>
        <taxon>Magnoliopsida</taxon>
        <taxon>eudicotyledons</taxon>
        <taxon>Gunneridae</taxon>
        <taxon>Pentapetalae</taxon>
        <taxon>rosids</taxon>
        <taxon>fabids</taxon>
        <taxon>Rosales</taxon>
        <taxon>Rosaceae</taxon>
        <taxon>Amygdaloideae</taxon>
        <taxon>Amygdaleae</taxon>
        <taxon>Prunus</taxon>
    </lineage>
</organism>
<feature type="chain" id="PRO_5033551606" description="X8 domain-containing protein" evidence="5">
    <location>
        <begin position="26"/>
        <end position="133"/>
    </location>
</feature>
<name>A0A6J5U9Q2_PRUAR</name>
<keyword evidence="2" id="KW-0449">Lipoprotein</keyword>
<keyword evidence="3 5" id="KW-0732">Signal</keyword>
<dbReference type="Gene3D" id="1.20.58.1040">
    <property type="match status" value="1"/>
</dbReference>
<evidence type="ECO:0000256" key="3">
    <source>
        <dbReference type="ARBA" id="ARBA00022729"/>
    </source>
</evidence>
<keyword evidence="10" id="KW-1185">Reference proteome</keyword>
<accession>A0A6J5U9Q2</accession>
<dbReference type="PANTHER" id="PTHR31044:SF103">
    <property type="entry name" value="MAJOR POLLEN ALLERGEN OLE E 10-LIKE"/>
    <property type="match status" value="1"/>
</dbReference>
<reference evidence="10" key="1">
    <citation type="journal article" date="2020" name="Genome Biol.">
        <title>Gamete binning: chromosome-level and haplotype-resolved genome assembly enabled by high-throughput single-cell sequencing of gamete genomes.</title>
        <authorList>
            <person name="Campoy J.A."/>
            <person name="Sun H."/>
            <person name="Goel M."/>
            <person name="Jiao W.-B."/>
            <person name="Folz-Donahue K."/>
            <person name="Wang N."/>
            <person name="Rubio M."/>
            <person name="Liu C."/>
            <person name="Kukat C."/>
            <person name="Ruiz D."/>
            <person name="Huettel B."/>
            <person name="Schneeberger K."/>
        </authorList>
    </citation>
    <scope>NUCLEOTIDE SEQUENCE [LARGE SCALE GENOMIC DNA]</scope>
    <source>
        <strain evidence="10">cv. Rojo Pasion</strain>
    </source>
</reference>
<dbReference type="Proteomes" id="UP000507245">
    <property type="component" value="Unassembled WGS sequence"/>
</dbReference>
<dbReference type="GO" id="GO:0005886">
    <property type="term" value="C:plasma membrane"/>
    <property type="evidence" value="ECO:0007669"/>
    <property type="project" value="UniProtKB-SubCell"/>
</dbReference>
<evidence type="ECO:0000256" key="4">
    <source>
        <dbReference type="ARBA" id="ARBA00023157"/>
    </source>
</evidence>
<evidence type="ECO:0000313" key="8">
    <source>
        <dbReference type="EMBL" id="CAB4302457.1"/>
    </source>
</evidence>
<dbReference type="GO" id="GO:0009506">
    <property type="term" value="C:plasmodesma"/>
    <property type="evidence" value="ECO:0007669"/>
    <property type="project" value="UniProtKB-ARBA"/>
</dbReference>
<evidence type="ECO:0000256" key="5">
    <source>
        <dbReference type="SAM" id="SignalP"/>
    </source>
</evidence>
<dbReference type="OrthoDB" id="1137391at2759"/>
<gene>
    <name evidence="7" type="ORF">CURHAP_LOCUS18275</name>
    <name evidence="8" type="ORF">ORAREDHAP_LOCUS18237</name>
</gene>
<keyword evidence="2" id="KW-0472">Membrane</keyword>
<reference evidence="7 9" key="2">
    <citation type="submission" date="2020-05" db="EMBL/GenBank/DDBJ databases">
        <authorList>
            <person name="Campoy J."/>
            <person name="Schneeberger K."/>
            <person name="Spophaly S."/>
        </authorList>
    </citation>
    <scope>NUCLEOTIDE SEQUENCE [LARGE SCALE GENOMIC DNA]</scope>
    <source>
        <strain evidence="7">PruArmRojPasFocal</strain>
    </source>
</reference>
<dbReference type="FunFam" id="1.20.58.1040:FF:000003">
    <property type="entry name" value="glucan endo-1,3-beta-glucosidase 7"/>
    <property type="match status" value="1"/>
</dbReference>
<sequence length="133" mass="14264">MEPLALLRVTMGLALLLCFAACTESRNFATQDDQDIGNSGTAARATWCIAKPSTDVEKLYHNIDYSCGQAGIDCRAIQPGGSCFRPDNAVSHASVAMNLFYKATGKHPWDCHFNGTGLVVFQNPSVGGCEYAV</sequence>
<dbReference type="GO" id="GO:0098552">
    <property type="term" value="C:side of membrane"/>
    <property type="evidence" value="ECO:0007669"/>
    <property type="project" value="UniProtKB-KW"/>
</dbReference>
<dbReference type="AlphaFoldDB" id="A0A6J5U9Q2"/>
<evidence type="ECO:0000313" key="9">
    <source>
        <dbReference type="Proteomes" id="UP000507222"/>
    </source>
</evidence>
<keyword evidence="4" id="KW-1015">Disulfide bond</keyword>
<dbReference type="InterPro" id="IPR012946">
    <property type="entry name" value="X8"/>
</dbReference>
<evidence type="ECO:0000313" key="7">
    <source>
        <dbReference type="EMBL" id="CAB4271835.1"/>
    </source>
</evidence>
<dbReference type="InterPro" id="IPR044788">
    <property type="entry name" value="X8_dom_prot"/>
</dbReference>
<evidence type="ECO:0000256" key="2">
    <source>
        <dbReference type="ARBA" id="ARBA00022622"/>
    </source>
</evidence>
<protein>
    <recommendedName>
        <fullName evidence="6">X8 domain-containing protein</fullName>
    </recommendedName>
</protein>
<dbReference type="EMBL" id="CAEKDK010000003">
    <property type="protein sequence ID" value="CAB4271835.1"/>
    <property type="molecule type" value="Genomic_DNA"/>
</dbReference>
<comment type="subcellular location">
    <subcellularLocation>
        <location evidence="1">Cell membrane</location>
        <topology evidence="1">Lipid-anchor</topology>
        <topology evidence="1">GPI-anchor</topology>
    </subcellularLocation>
</comment>
<dbReference type="Proteomes" id="UP000507222">
    <property type="component" value="Unassembled WGS sequence"/>
</dbReference>
<dbReference type="PANTHER" id="PTHR31044">
    <property type="entry name" value="BETA-1,3 GLUCANASE"/>
    <property type="match status" value="1"/>
</dbReference>
<dbReference type="Pfam" id="PF07983">
    <property type="entry name" value="X8"/>
    <property type="match status" value="1"/>
</dbReference>
<keyword evidence="2" id="KW-0325">Glycoprotein</keyword>
<dbReference type="EMBL" id="CAEKKB010000003">
    <property type="protein sequence ID" value="CAB4302457.1"/>
    <property type="molecule type" value="Genomic_DNA"/>
</dbReference>
<evidence type="ECO:0000259" key="6">
    <source>
        <dbReference type="SMART" id="SM00768"/>
    </source>
</evidence>